<sequence length="236" mass="25342">MCPLLAAEAGSWYGKHGFGLRNNGVLGTRKSHCLPLQNPESPSSPFAASSPYTSSSPSSSSSSSPSSQSETVHRAFQKQQSQSDMTQQKKRPCPAVSRRASEPGVICARINVKALGPLAFCVVFGRSVLDFSDKFSWTFTEMSPVSHTLLYGLTGILGSEAQLTLPKFPAGTRYWMAPKANKPSRIVIAVGLPCGPHRRPPNRAHSDGIVQAAVRLQQGEFYMGSNSVLPPSLNLP</sequence>
<proteinExistence type="predicted"/>
<evidence type="ECO:0000313" key="3">
    <source>
        <dbReference type="Proteomes" id="UP000521943"/>
    </source>
</evidence>
<protein>
    <submittedName>
        <fullName evidence="2">Uncharacterized protein</fullName>
    </submittedName>
</protein>
<keyword evidence="3" id="KW-1185">Reference proteome</keyword>
<comment type="caution">
    <text evidence="2">The sequence shown here is derived from an EMBL/GenBank/DDBJ whole genome shotgun (WGS) entry which is preliminary data.</text>
</comment>
<gene>
    <name evidence="2" type="ORF">DFP72DRAFT_1137452</name>
</gene>
<reference evidence="2 3" key="1">
    <citation type="submission" date="2020-07" db="EMBL/GenBank/DDBJ databases">
        <title>Comparative genomics of pyrophilous fungi reveals a link between fire events and developmental genes.</title>
        <authorList>
            <consortium name="DOE Joint Genome Institute"/>
            <person name="Steindorff A.S."/>
            <person name="Carver A."/>
            <person name="Calhoun S."/>
            <person name="Stillman K."/>
            <person name="Liu H."/>
            <person name="Lipzen A."/>
            <person name="Pangilinan J."/>
            <person name="Labutti K."/>
            <person name="Bruns T.D."/>
            <person name="Grigoriev I.V."/>
        </authorList>
    </citation>
    <scope>NUCLEOTIDE SEQUENCE [LARGE SCALE GENOMIC DNA]</scope>
    <source>
        <strain evidence="2 3">CBS 144469</strain>
    </source>
</reference>
<dbReference type="EMBL" id="JACGCI010000050">
    <property type="protein sequence ID" value="KAF6751421.1"/>
    <property type="molecule type" value="Genomic_DNA"/>
</dbReference>
<dbReference type="AlphaFoldDB" id="A0A8H6HRI9"/>
<dbReference type="Proteomes" id="UP000521943">
    <property type="component" value="Unassembled WGS sequence"/>
</dbReference>
<evidence type="ECO:0000256" key="1">
    <source>
        <dbReference type="SAM" id="MobiDB-lite"/>
    </source>
</evidence>
<accession>A0A8H6HRI9</accession>
<evidence type="ECO:0000313" key="2">
    <source>
        <dbReference type="EMBL" id="KAF6751421.1"/>
    </source>
</evidence>
<feature type="region of interest" description="Disordered" evidence="1">
    <location>
        <begin position="31"/>
        <end position="97"/>
    </location>
</feature>
<feature type="compositionally biased region" description="Low complexity" evidence="1">
    <location>
        <begin position="77"/>
        <end position="86"/>
    </location>
</feature>
<feature type="compositionally biased region" description="Low complexity" evidence="1">
    <location>
        <begin position="41"/>
        <end position="69"/>
    </location>
</feature>
<name>A0A8H6HRI9_9AGAR</name>
<organism evidence="2 3">
    <name type="scientific">Ephemerocybe angulata</name>
    <dbReference type="NCBI Taxonomy" id="980116"/>
    <lineage>
        <taxon>Eukaryota</taxon>
        <taxon>Fungi</taxon>
        <taxon>Dikarya</taxon>
        <taxon>Basidiomycota</taxon>
        <taxon>Agaricomycotina</taxon>
        <taxon>Agaricomycetes</taxon>
        <taxon>Agaricomycetidae</taxon>
        <taxon>Agaricales</taxon>
        <taxon>Agaricineae</taxon>
        <taxon>Psathyrellaceae</taxon>
        <taxon>Ephemerocybe</taxon>
    </lineage>
</organism>